<dbReference type="SUPFAM" id="SSF51735">
    <property type="entry name" value="NAD(P)-binding Rossmann-fold domains"/>
    <property type="match status" value="1"/>
</dbReference>
<dbReference type="EMBL" id="CP102480">
    <property type="protein sequence ID" value="UUX51914.1"/>
    <property type="molecule type" value="Genomic_DNA"/>
</dbReference>
<dbReference type="RefSeq" id="WP_257771668.1">
    <property type="nucleotide sequence ID" value="NZ_CP102480.1"/>
</dbReference>
<evidence type="ECO:0000259" key="5">
    <source>
        <dbReference type="Pfam" id="PF02826"/>
    </source>
</evidence>
<dbReference type="CDD" id="cd05300">
    <property type="entry name" value="2-Hacid_dh_1"/>
    <property type="match status" value="1"/>
</dbReference>
<gene>
    <name evidence="6" type="ORF">NUH88_09460</name>
</gene>
<feature type="domain" description="D-isomer specific 2-hydroxyacid dehydrogenase catalytic" evidence="4">
    <location>
        <begin position="44"/>
        <end position="330"/>
    </location>
</feature>
<keyword evidence="1 3" id="KW-0560">Oxidoreductase</keyword>
<dbReference type="SUPFAM" id="SSF52283">
    <property type="entry name" value="Formate/glycerate dehydrogenase catalytic domain-like"/>
    <property type="match status" value="1"/>
</dbReference>
<evidence type="ECO:0000313" key="7">
    <source>
        <dbReference type="Proteomes" id="UP001060336"/>
    </source>
</evidence>
<dbReference type="KEGG" id="naci:NUH88_09460"/>
<proteinExistence type="inferred from homology"/>
<accession>A0A9J7AYP9</accession>
<protein>
    <submittedName>
        <fullName evidence="6">D-2-hydroxyacid dehydrogenase</fullName>
    </submittedName>
</protein>
<evidence type="ECO:0000313" key="6">
    <source>
        <dbReference type="EMBL" id="UUX51914.1"/>
    </source>
</evidence>
<organism evidence="6 7">
    <name type="scientific">Nisaea acidiphila</name>
    <dbReference type="NCBI Taxonomy" id="1862145"/>
    <lineage>
        <taxon>Bacteria</taxon>
        <taxon>Pseudomonadati</taxon>
        <taxon>Pseudomonadota</taxon>
        <taxon>Alphaproteobacteria</taxon>
        <taxon>Rhodospirillales</taxon>
        <taxon>Thalassobaculaceae</taxon>
        <taxon>Nisaea</taxon>
    </lineage>
</organism>
<dbReference type="GO" id="GO:0016616">
    <property type="term" value="F:oxidoreductase activity, acting on the CH-OH group of donors, NAD or NADP as acceptor"/>
    <property type="evidence" value="ECO:0007669"/>
    <property type="project" value="InterPro"/>
</dbReference>
<dbReference type="Gene3D" id="3.40.50.720">
    <property type="entry name" value="NAD(P)-binding Rossmann-like Domain"/>
    <property type="match status" value="2"/>
</dbReference>
<comment type="similarity">
    <text evidence="3">Belongs to the D-isomer specific 2-hydroxyacid dehydrogenase family.</text>
</comment>
<dbReference type="GO" id="GO:0051287">
    <property type="term" value="F:NAD binding"/>
    <property type="evidence" value="ECO:0007669"/>
    <property type="project" value="InterPro"/>
</dbReference>
<dbReference type="PANTHER" id="PTHR43333:SF1">
    <property type="entry name" value="D-ISOMER SPECIFIC 2-HYDROXYACID DEHYDROGENASE NAD-BINDING DOMAIN-CONTAINING PROTEIN"/>
    <property type="match status" value="1"/>
</dbReference>
<dbReference type="Pfam" id="PF02826">
    <property type="entry name" value="2-Hacid_dh_C"/>
    <property type="match status" value="1"/>
</dbReference>
<dbReference type="InterPro" id="IPR006139">
    <property type="entry name" value="D-isomer_2_OHA_DH_cat_dom"/>
</dbReference>
<name>A0A9J7AYP9_9PROT</name>
<sequence>MSDMNSTERLILHFKNNRAGEDVFRFTDERISTAIERHKDISDRIEIRVDWDLDNFEKSMRDADALVTWDLPTENLAERAPALRWIHIIGAGVEHLCPLTWLPERTVLTNNRGIHAEKTAESAAMAVLMLHNRIPAYVTDQRAARWNPVFVPPVSGKTVAVIGVGEMGGAAARSFKALGLRVLGIRRGGVPHPAVDRMYAPEGLHRVLAEADFVHITLPHTPETRGLIDKAAIRAMKAGAGLINFGRALVLDHAALAEALRDGHLGGAFLDVHDREPLPGDSPLWDVPNLILTPHVTSDDDTSYTPATLDLVMENCRRLLKREDLKNIVNPTLGY</sequence>
<dbReference type="AlphaFoldDB" id="A0A9J7AYP9"/>
<dbReference type="InterPro" id="IPR036291">
    <property type="entry name" value="NAD(P)-bd_dom_sf"/>
</dbReference>
<evidence type="ECO:0000256" key="3">
    <source>
        <dbReference type="RuleBase" id="RU003719"/>
    </source>
</evidence>
<evidence type="ECO:0000256" key="1">
    <source>
        <dbReference type="ARBA" id="ARBA00023002"/>
    </source>
</evidence>
<dbReference type="InterPro" id="IPR006140">
    <property type="entry name" value="D-isomer_DH_NAD-bd"/>
</dbReference>
<dbReference type="Proteomes" id="UP001060336">
    <property type="component" value="Chromosome"/>
</dbReference>
<feature type="domain" description="D-isomer specific 2-hydroxyacid dehydrogenase NAD-binding" evidence="5">
    <location>
        <begin position="125"/>
        <end position="296"/>
    </location>
</feature>
<keyword evidence="2" id="KW-0520">NAD</keyword>
<evidence type="ECO:0000259" key="4">
    <source>
        <dbReference type="Pfam" id="PF00389"/>
    </source>
</evidence>
<reference evidence="6" key="1">
    <citation type="submission" date="2022-08" db="EMBL/GenBank/DDBJ databases">
        <title>Nisaea acidiphila sp. nov., isolated from a marine algal debris and emended description of the genus Nisaea Urios et al. 2008.</title>
        <authorList>
            <person name="Kwon K."/>
        </authorList>
    </citation>
    <scope>NUCLEOTIDE SEQUENCE</scope>
    <source>
        <strain evidence="6">MEBiC11861</strain>
    </source>
</reference>
<dbReference type="Pfam" id="PF00389">
    <property type="entry name" value="2-Hacid_dh"/>
    <property type="match status" value="1"/>
</dbReference>
<keyword evidence="7" id="KW-1185">Reference proteome</keyword>
<evidence type="ECO:0000256" key="2">
    <source>
        <dbReference type="ARBA" id="ARBA00023027"/>
    </source>
</evidence>
<dbReference type="PANTHER" id="PTHR43333">
    <property type="entry name" value="2-HACID_DH_C DOMAIN-CONTAINING PROTEIN"/>
    <property type="match status" value="1"/>
</dbReference>